<evidence type="ECO:0000313" key="2">
    <source>
        <dbReference type="Proteomes" id="UP001185092"/>
    </source>
</evidence>
<sequence>MSYLNTPRLTFSGRFQADPSTVNNDVTHYNNATFQPNYQDYQTDEDANGWWNPDGTGNFKLSNCTVKKVYYKDGSSTTNSEEDPIIGMNVSDINSKVAGKIVDLDPQQQMVSELWGLVIRINENGTDYMMGDYEVAPFTNIWFNRSTDLKLDAAAAAIYQSVIKNIKWDIEGTNSRYLKELYAESESELSIQFTVDRYNGDFTSSDFTYGRIVGSIGPSKNSEPKHGLLGRQLFPLEKTCNYGVAIFEEDKKKITLDLANSLQFGYKEISNVHTIHSGVIEVSDIGVVENKNLALAVNSGTSKNPNYTFLGKIDYKAKEWYEVDAGVSTFNLSEQECKLVADNPLEIVSYHASQRNVFDLESTISPVFQEQIDYVFADNFVFRMNDDEKYSSKLFATRLGNRLANKAVNFQLDTTNILGGGGNEPELGIPTQAISFPNSIQTNSEGEANLEMQAFNPGDPRIYIDGQLYAISYALEGQMFSQCNPNNFLSIHIYTKLDKKTIAKPTWADLQPIMQQYANLYPLMSKGIFNLASQQVVDKNAEILKFVFSKEKTDPNYMPATRDLSRDKSQMILNYLDAILEKLKDKA</sequence>
<dbReference type="Proteomes" id="UP001185092">
    <property type="component" value="Unassembled WGS sequence"/>
</dbReference>
<protein>
    <submittedName>
        <fullName evidence="1">Uncharacterized protein</fullName>
    </submittedName>
</protein>
<gene>
    <name evidence="1" type="ORF">HNQ88_003665</name>
</gene>
<dbReference type="EMBL" id="JAVDQD010000005">
    <property type="protein sequence ID" value="MDR6240589.1"/>
    <property type="molecule type" value="Genomic_DNA"/>
</dbReference>
<dbReference type="RefSeq" id="WP_309940633.1">
    <property type="nucleotide sequence ID" value="NZ_AP025306.1"/>
</dbReference>
<dbReference type="AlphaFoldDB" id="A0AAE3XSA9"/>
<accession>A0AAE3XSA9</accession>
<name>A0AAE3XSA9_9BACT</name>
<reference evidence="1" key="1">
    <citation type="submission" date="2023-07" db="EMBL/GenBank/DDBJ databases">
        <title>Genomic Encyclopedia of Type Strains, Phase IV (KMG-IV): sequencing the most valuable type-strain genomes for metagenomic binning, comparative biology and taxonomic classification.</title>
        <authorList>
            <person name="Goeker M."/>
        </authorList>
    </citation>
    <scope>NUCLEOTIDE SEQUENCE</scope>
    <source>
        <strain evidence="1">DSM 26174</strain>
    </source>
</reference>
<proteinExistence type="predicted"/>
<keyword evidence="2" id="KW-1185">Reference proteome</keyword>
<evidence type="ECO:0000313" key="1">
    <source>
        <dbReference type="EMBL" id="MDR6240589.1"/>
    </source>
</evidence>
<comment type="caution">
    <text evidence="1">The sequence shown here is derived from an EMBL/GenBank/DDBJ whole genome shotgun (WGS) entry which is preliminary data.</text>
</comment>
<organism evidence="1 2">
    <name type="scientific">Aureibacter tunicatorum</name>
    <dbReference type="NCBI Taxonomy" id="866807"/>
    <lineage>
        <taxon>Bacteria</taxon>
        <taxon>Pseudomonadati</taxon>
        <taxon>Bacteroidota</taxon>
        <taxon>Cytophagia</taxon>
        <taxon>Cytophagales</taxon>
        <taxon>Persicobacteraceae</taxon>
        <taxon>Aureibacter</taxon>
    </lineage>
</organism>